<accession>A0A544QQD3</accession>
<dbReference type="RefSeq" id="WP_142442220.1">
    <property type="nucleotide sequence ID" value="NZ_SESI01000001.1"/>
</dbReference>
<keyword evidence="2" id="KW-1185">Reference proteome</keyword>
<dbReference type="AlphaFoldDB" id="A0A544QQD3"/>
<sequence length="248" mass="28476">MSFDEEIVSEYDTPFEAVADHQSIILENTDLLYIALEENLHRVDEIASADTLRAALSRVLIEDSESYESANTVSSAILHSISYYHHYDIPKTINDDLNQWLKKCNIKFEAEIQQSRTKEYVGSEGWTDINTSIEITDSELESINFRHNVKTLEDKFTFVSTSTGLVGLVEHLLEQLKDASGYNALTDEEIERLEDSFEEVVDYHHSENKRSDLLIEALLSNTDLSKEEIAELSEEEIYDRLEQSINEE</sequence>
<comment type="caution">
    <text evidence="1">The sequence shown here is derived from an EMBL/GenBank/DDBJ whole genome shotgun (WGS) entry which is preliminary data.</text>
</comment>
<reference evidence="1 2" key="1">
    <citation type="submission" date="2019-02" db="EMBL/GenBank/DDBJ databases">
        <title>Halonotius sp. a new haloqrchaeon isolated from saline water.</title>
        <authorList>
            <person name="Duran-Viseras A."/>
            <person name="Sanchez-Porro C."/>
            <person name="Ventosa A."/>
        </authorList>
    </citation>
    <scope>NUCLEOTIDE SEQUENCE [LARGE SCALE GENOMIC DNA]</scope>
    <source>
        <strain evidence="1 2">F9-27</strain>
    </source>
</reference>
<proteinExistence type="predicted"/>
<evidence type="ECO:0000313" key="2">
    <source>
        <dbReference type="Proteomes" id="UP000315385"/>
    </source>
</evidence>
<evidence type="ECO:0000313" key="1">
    <source>
        <dbReference type="EMBL" id="TQQ81652.1"/>
    </source>
</evidence>
<gene>
    <name evidence="1" type="ORF">EWF95_01545</name>
</gene>
<dbReference type="EMBL" id="SESI01000001">
    <property type="protein sequence ID" value="TQQ81652.1"/>
    <property type="molecule type" value="Genomic_DNA"/>
</dbReference>
<protein>
    <submittedName>
        <fullName evidence="1">Uncharacterized protein</fullName>
    </submittedName>
</protein>
<organism evidence="1 2">
    <name type="scientific">Halonotius roseus</name>
    <dbReference type="NCBI Taxonomy" id="2511997"/>
    <lineage>
        <taxon>Archaea</taxon>
        <taxon>Methanobacteriati</taxon>
        <taxon>Methanobacteriota</taxon>
        <taxon>Stenosarchaea group</taxon>
        <taxon>Halobacteria</taxon>
        <taxon>Halobacteriales</taxon>
        <taxon>Haloferacaceae</taxon>
        <taxon>Halonotius</taxon>
    </lineage>
</organism>
<name>A0A544QQD3_9EURY</name>
<dbReference type="Proteomes" id="UP000315385">
    <property type="component" value="Unassembled WGS sequence"/>
</dbReference>